<dbReference type="Proteomes" id="UP000642748">
    <property type="component" value="Unassembled WGS sequence"/>
</dbReference>
<reference evidence="1" key="1">
    <citation type="submission" date="2021-01" db="EMBL/GenBank/DDBJ databases">
        <title>Whole genome shotgun sequence of Rugosimonospora africana NBRC 104875.</title>
        <authorList>
            <person name="Komaki H."/>
            <person name="Tamura T."/>
        </authorList>
    </citation>
    <scope>NUCLEOTIDE SEQUENCE</scope>
    <source>
        <strain evidence="1">NBRC 104875</strain>
    </source>
</reference>
<protein>
    <submittedName>
        <fullName evidence="1">Uncharacterized protein</fullName>
    </submittedName>
</protein>
<accession>A0A8J3QQJ7</accession>
<organism evidence="1 2">
    <name type="scientific">Rugosimonospora africana</name>
    <dbReference type="NCBI Taxonomy" id="556532"/>
    <lineage>
        <taxon>Bacteria</taxon>
        <taxon>Bacillati</taxon>
        <taxon>Actinomycetota</taxon>
        <taxon>Actinomycetes</taxon>
        <taxon>Micromonosporales</taxon>
        <taxon>Micromonosporaceae</taxon>
        <taxon>Rugosimonospora</taxon>
    </lineage>
</organism>
<gene>
    <name evidence="1" type="ORF">Raf01_28730</name>
</gene>
<dbReference type="EMBL" id="BONZ01000027">
    <property type="protein sequence ID" value="GIH14701.1"/>
    <property type="molecule type" value="Genomic_DNA"/>
</dbReference>
<evidence type="ECO:0000313" key="2">
    <source>
        <dbReference type="Proteomes" id="UP000642748"/>
    </source>
</evidence>
<evidence type="ECO:0000313" key="1">
    <source>
        <dbReference type="EMBL" id="GIH14701.1"/>
    </source>
</evidence>
<proteinExistence type="predicted"/>
<dbReference type="AlphaFoldDB" id="A0A8J3QQJ7"/>
<name>A0A8J3QQJ7_9ACTN</name>
<comment type="caution">
    <text evidence="1">The sequence shown here is derived from an EMBL/GenBank/DDBJ whole genome shotgun (WGS) entry which is preliminary data.</text>
</comment>
<keyword evidence="2" id="KW-1185">Reference proteome</keyword>
<sequence>MILPRLAGCPYCIDGYQPAGVDLYLGPVYMACQICIDNDAIDVCADCGCDSLFPAFTSAHRLAEHLARYGLAPVLCLGCFGITDFRAIEDHSGGTR</sequence>